<dbReference type="Pfam" id="PF18443">
    <property type="entry name" value="Tli4_N"/>
    <property type="match status" value="1"/>
</dbReference>
<evidence type="ECO:0000313" key="4">
    <source>
        <dbReference type="Proteomes" id="UP000470302"/>
    </source>
</evidence>
<dbReference type="InterPro" id="IPR040761">
    <property type="entry name" value="Tli4_N"/>
</dbReference>
<comment type="caution">
    <text evidence="3">The sequence shown here is derived from an EMBL/GenBank/DDBJ whole genome shotgun (WGS) entry which is preliminary data.</text>
</comment>
<dbReference type="Proteomes" id="UP000470302">
    <property type="component" value="Unassembled WGS sequence"/>
</dbReference>
<dbReference type="EMBL" id="WWCW01000029">
    <property type="protein sequence ID" value="MYM87689.1"/>
    <property type="molecule type" value="Genomic_DNA"/>
</dbReference>
<sequence length="362" mass="39993">MLKVFFLRHRRMISISMATLFSLFLIAVFNRKVNGVDMVPISPRITQLFEKTKTICVGRFLIDIPQGAEVVYGPTSLPWPITAYPGKGDSIDAVIAERLGELEAEKAWASGPLIESDSSVGKMINGGMPNQKIVFGVSKGSSRIYRIDSYIKVNGDLFIQQADPISSEKDLAVKELNAIAASLRSRGELEIPRQPGVCIEAGFVSDPNISDYEALNIGIRLVAYPDVHLSLSVTKKDILVESDALEPRLKQAEEIASHSGNTAWYSHIKTLRRGRRQIGKWYGFEMLARKPAQAEEGESHEFVFVSQGEPKNSLLPVLEIEFHTGVKENRIGGTKPSVSDDEAVAIWDKLTASIRVRPTDGQ</sequence>
<proteinExistence type="predicted"/>
<feature type="domain" description="Tle cognate immunity protein 4 N-terminal" evidence="2">
    <location>
        <begin position="53"/>
        <end position="170"/>
    </location>
</feature>
<organism evidence="3 4">
    <name type="scientific">Duganella vulcania</name>
    <dbReference type="NCBI Taxonomy" id="2692166"/>
    <lineage>
        <taxon>Bacteria</taxon>
        <taxon>Pseudomonadati</taxon>
        <taxon>Pseudomonadota</taxon>
        <taxon>Betaproteobacteria</taxon>
        <taxon>Burkholderiales</taxon>
        <taxon>Oxalobacteraceae</taxon>
        <taxon>Telluria group</taxon>
        <taxon>Duganella</taxon>
    </lineage>
</organism>
<dbReference type="RefSeq" id="WP_161096808.1">
    <property type="nucleotide sequence ID" value="NZ_WWCW01000029.1"/>
</dbReference>
<evidence type="ECO:0000259" key="2">
    <source>
        <dbReference type="Pfam" id="PF18443"/>
    </source>
</evidence>
<name>A0A845G474_9BURK</name>
<reference evidence="3 4" key="1">
    <citation type="submission" date="2020-01" db="EMBL/GenBank/DDBJ databases">
        <title>Novel species isolated from a subtropical stream in China.</title>
        <authorList>
            <person name="Lu H."/>
        </authorList>
    </citation>
    <scope>NUCLEOTIDE SEQUENCE [LARGE SCALE GENOMIC DNA]</scope>
    <source>
        <strain evidence="3 4">FT82W</strain>
    </source>
</reference>
<dbReference type="Pfam" id="PF18426">
    <property type="entry name" value="Tli4_C"/>
    <property type="match status" value="1"/>
</dbReference>
<accession>A0A845G474</accession>
<dbReference type="InterPro" id="IPR041290">
    <property type="entry name" value="Tli4_C"/>
</dbReference>
<evidence type="ECO:0000313" key="3">
    <source>
        <dbReference type="EMBL" id="MYM87689.1"/>
    </source>
</evidence>
<protein>
    <recommendedName>
        <fullName evidence="5">Tle cognate immunity protein 4 C-terminal domain-containing protein</fullName>
    </recommendedName>
</protein>
<dbReference type="AlphaFoldDB" id="A0A845G474"/>
<evidence type="ECO:0008006" key="5">
    <source>
        <dbReference type="Google" id="ProtNLM"/>
    </source>
</evidence>
<evidence type="ECO:0000259" key="1">
    <source>
        <dbReference type="Pfam" id="PF18426"/>
    </source>
</evidence>
<gene>
    <name evidence="3" type="ORF">GTP91_10905</name>
</gene>
<feature type="domain" description="Tle cognate immunity protein 4 C-terminal" evidence="1">
    <location>
        <begin position="190"/>
        <end position="359"/>
    </location>
</feature>